<evidence type="ECO:0000313" key="3">
    <source>
        <dbReference type="EMBL" id="KAJ4747568.1"/>
    </source>
</evidence>
<dbReference type="AlphaFoldDB" id="A0AAV8BWH9"/>
<evidence type="ECO:0000256" key="2">
    <source>
        <dbReference type="ARBA" id="ARBA00022679"/>
    </source>
</evidence>
<name>A0AAV8BWH9_9POAL</name>
<keyword evidence="4" id="KW-1185">Reference proteome</keyword>
<accession>A0AAV8BWH9</accession>
<comment type="similarity">
    <text evidence="1">Belongs to the UDP-glycosyltransferase family.</text>
</comment>
<dbReference type="FunFam" id="3.40.50.2000:FF:000143">
    <property type="entry name" value="UDP-glycosyltransferase 89B1"/>
    <property type="match status" value="1"/>
</dbReference>
<evidence type="ECO:0000256" key="1">
    <source>
        <dbReference type="ARBA" id="ARBA00009995"/>
    </source>
</evidence>
<dbReference type="SUPFAM" id="SSF53756">
    <property type="entry name" value="UDP-Glycosyltransferase/glycogen phosphorylase"/>
    <property type="match status" value="1"/>
</dbReference>
<dbReference type="PANTHER" id="PTHR48047:SF8">
    <property type="entry name" value="FLAVONOL 3-O-GLUCOSYLTRANSFERASE UGT89B1"/>
    <property type="match status" value="1"/>
</dbReference>
<proteinExistence type="inferred from homology"/>
<dbReference type="GO" id="GO:0035251">
    <property type="term" value="F:UDP-glucosyltransferase activity"/>
    <property type="evidence" value="ECO:0007669"/>
    <property type="project" value="TreeGrafter"/>
</dbReference>
<organism evidence="3 4">
    <name type="scientific">Rhynchospora pubera</name>
    <dbReference type="NCBI Taxonomy" id="906938"/>
    <lineage>
        <taxon>Eukaryota</taxon>
        <taxon>Viridiplantae</taxon>
        <taxon>Streptophyta</taxon>
        <taxon>Embryophyta</taxon>
        <taxon>Tracheophyta</taxon>
        <taxon>Spermatophyta</taxon>
        <taxon>Magnoliopsida</taxon>
        <taxon>Liliopsida</taxon>
        <taxon>Poales</taxon>
        <taxon>Cyperaceae</taxon>
        <taxon>Cyperoideae</taxon>
        <taxon>Rhynchosporeae</taxon>
        <taxon>Rhynchospora</taxon>
    </lineage>
</organism>
<dbReference type="PANTHER" id="PTHR48047">
    <property type="entry name" value="GLYCOSYLTRANSFERASE"/>
    <property type="match status" value="1"/>
</dbReference>
<gene>
    <name evidence="3" type="ORF">LUZ62_081973</name>
</gene>
<sequence>MAQNGNKTQNLQSASVPHVLVIPFPSQGHLLPLLDLVYHLSMRHLSLTIAVTPANLPLLSPLLAKSPPNSVETIVLPFPSHPSIPHGVENAKDLPLLAHFHAFMHTLVGLMDPLLSWARSHPKPVSAIISDSFLGWTQNLAAELDIPRIVFSSNGLLFTAISHYLWLRMPRRPDQNDDNYPVSFEEVANSPVYPWRHLSWLYRTYVEGDPDSEFIKENFLLNLKSEFVVTNSFEALEGEEFRQSVQTLGFKQVWSVGPLAPTTGASDRGGIASMSAGEVMTWLDGCPDGSVLYICFGTQMELSTEQGAAVAAALELSGVRFIWVNKGASAVPDGFEKRTAYRGRVIGGWAPQLAILNHAAVGWFLTHCGWNSVLEAITAGVAMLTWPMAADQFCNARLLIESAKVAVPAVEGMKTVPDAEKLGRILTNTVGEGGKEIRERAKELSTKAVEAVREGGSSWRELEDLVEEIYKISSKVN</sequence>
<dbReference type="EMBL" id="JAMFTS010000005">
    <property type="protein sequence ID" value="KAJ4747568.1"/>
    <property type="molecule type" value="Genomic_DNA"/>
</dbReference>
<reference evidence="3" key="1">
    <citation type="submission" date="2022-08" db="EMBL/GenBank/DDBJ databases">
        <authorList>
            <person name="Marques A."/>
        </authorList>
    </citation>
    <scope>NUCLEOTIDE SEQUENCE</scope>
    <source>
        <strain evidence="3">RhyPub2mFocal</strain>
        <tissue evidence="3">Leaves</tissue>
    </source>
</reference>
<dbReference type="Pfam" id="PF00201">
    <property type="entry name" value="UDPGT"/>
    <property type="match status" value="1"/>
</dbReference>
<comment type="caution">
    <text evidence="3">The sequence shown here is derived from an EMBL/GenBank/DDBJ whole genome shotgun (WGS) entry which is preliminary data.</text>
</comment>
<protein>
    <submittedName>
        <fullName evidence="3">UDP-glycosyltransferase</fullName>
    </submittedName>
</protein>
<dbReference type="CDD" id="cd03784">
    <property type="entry name" value="GT1_Gtf-like"/>
    <property type="match status" value="1"/>
</dbReference>
<dbReference type="Gene3D" id="3.40.50.2000">
    <property type="entry name" value="Glycogen Phosphorylase B"/>
    <property type="match status" value="2"/>
</dbReference>
<keyword evidence="2" id="KW-0808">Transferase</keyword>
<dbReference type="FunFam" id="3.40.50.2000:FF:000064">
    <property type="entry name" value="Glycosyltransferase"/>
    <property type="match status" value="1"/>
</dbReference>
<dbReference type="Proteomes" id="UP001140206">
    <property type="component" value="Chromosome 5"/>
</dbReference>
<evidence type="ECO:0000313" key="4">
    <source>
        <dbReference type="Proteomes" id="UP001140206"/>
    </source>
</evidence>
<dbReference type="InterPro" id="IPR002213">
    <property type="entry name" value="UDP_glucos_trans"/>
</dbReference>